<organism evidence="14 15">
    <name type="scientific">Hibiscus syriacus</name>
    <name type="common">Rose of Sharon</name>
    <dbReference type="NCBI Taxonomy" id="106335"/>
    <lineage>
        <taxon>Eukaryota</taxon>
        <taxon>Viridiplantae</taxon>
        <taxon>Streptophyta</taxon>
        <taxon>Embryophyta</taxon>
        <taxon>Tracheophyta</taxon>
        <taxon>Spermatophyta</taxon>
        <taxon>Magnoliopsida</taxon>
        <taxon>eudicotyledons</taxon>
        <taxon>Gunneridae</taxon>
        <taxon>Pentapetalae</taxon>
        <taxon>rosids</taxon>
        <taxon>malvids</taxon>
        <taxon>Malvales</taxon>
        <taxon>Malvaceae</taxon>
        <taxon>Malvoideae</taxon>
        <taxon>Hibiscus</taxon>
    </lineage>
</organism>
<evidence type="ECO:0000256" key="4">
    <source>
        <dbReference type="ARBA" id="ARBA00011593"/>
    </source>
</evidence>
<keyword evidence="13" id="KW-0472">Membrane</keyword>
<dbReference type="GO" id="GO:0015288">
    <property type="term" value="F:porin activity"/>
    <property type="evidence" value="ECO:0007669"/>
    <property type="project" value="UniProtKB-KW"/>
</dbReference>
<keyword evidence="7" id="KW-0150">Chloroplast</keyword>
<keyword evidence="15" id="KW-1185">Reference proteome</keyword>
<dbReference type="PANTHER" id="PTHR35284">
    <property type="entry name" value="OUTER ENVELOPE PORE PROTEIN 24A, CHLOROPLASTIC-RELATED"/>
    <property type="match status" value="1"/>
</dbReference>
<keyword evidence="10" id="KW-1002">Plastid outer membrane</keyword>
<comment type="function">
    <text evidence="1">High-conductance voltage-dependent solute channel with a slight selectivity for cations transporting triosephosphates, dicarboxylic acids, ATP, inorganic phosphate (Pi), sugars, and positively or negatively charged amino acids.</text>
</comment>
<name>A0A6A2XKF7_HIBSY</name>
<gene>
    <name evidence="14" type="ORF">F3Y22_tig00116965pilonHSYRG00441</name>
</gene>
<evidence type="ECO:0000313" key="14">
    <source>
        <dbReference type="EMBL" id="KAE8658949.1"/>
    </source>
</evidence>
<proteinExistence type="predicted"/>
<dbReference type="PANTHER" id="PTHR35284:SF1">
    <property type="entry name" value="OUTER ENVELOPE PORE PROTEIN 24A, CHLOROPLASTIC-RELATED"/>
    <property type="match status" value="1"/>
</dbReference>
<evidence type="ECO:0000256" key="2">
    <source>
        <dbReference type="ARBA" id="ARBA00004396"/>
    </source>
</evidence>
<evidence type="ECO:0000256" key="8">
    <source>
        <dbReference type="ARBA" id="ARBA00022640"/>
    </source>
</evidence>
<evidence type="ECO:0000256" key="5">
    <source>
        <dbReference type="ARBA" id="ARBA00022448"/>
    </source>
</evidence>
<keyword evidence="8" id="KW-0934">Plastid</keyword>
<keyword evidence="6" id="KW-1134">Transmembrane beta strand</keyword>
<dbReference type="GO" id="GO:0034765">
    <property type="term" value="P:regulation of monoatomic ion transmembrane transport"/>
    <property type="evidence" value="ECO:0007669"/>
    <property type="project" value="InterPro"/>
</dbReference>
<evidence type="ECO:0000256" key="1">
    <source>
        <dbReference type="ARBA" id="ARBA00002327"/>
    </source>
</evidence>
<dbReference type="AlphaFoldDB" id="A0A6A2XKF7"/>
<evidence type="ECO:0000256" key="12">
    <source>
        <dbReference type="ARBA" id="ARBA00023114"/>
    </source>
</evidence>
<evidence type="ECO:0000256" key="13">
    <source>
        <dbReference type="ARBA" id="ARBA00023136"/>
    </source>
</evidence>
<keyword evidence="5" id="KW-0813">Transport</keyword>
<keyword evidence="9" id="KW-0812">Transmembrane</keyword>
<accession>A0A6A2XKF7</accession>
<comment type="caution">
    <text evidence="14">The sequence shown here is derived from an EMBL/GenBank/DDBJ whole genome shotgun (WGS) entry which is preliminary data.</text>
</comment>
<dbReference type="EMBL" id="VEPZ02001739">
    <property type="protein sequence ID" value="KAE8658949.1"/>
    <property type="molecule type" value="Genomic_DNA"/>
</dbReference>
<keyword evidence="12" id="KW-0626">Porin</keyword>
<dbReference type="InterPro" id="IPR034626">
    <property type="entry name" value="OEP24"/>
</dbReference>
<evidence type="ECO:0000256" key="6">
    <source>
        <dbReference type="ARBA" id="ARBA00022452"/>
    </source>
</evidence>
<evidence type="ECO:0000256" key="9">
    <source>
        <dbReference type="ARBA" id="ARBA00022692"/>
    </source>
</evidence>
<evidence type="ECO:0000256" key="7">
    <source>
        <dbReference type="ARBA" id="ARBA00022528"/>
    </source>
</evidence>
<dbReference type="GO" id="GO:0022843">
    <property type="term" value="F:voltage-gated monoatomic cation channel activity"/>
    <property type="evidence" value="ECO:0007669"/>
    <property type="project" value="InterPro"/>
</dbReference>
<evidence type="ECO:0000256" key="10">
    <source>
        <dbReference type="ARBA" id="ARBA00022805"/>
    </source>
</evidence>
<protein>
    <submittedName>
        <fullName evidence="14">Uncharacterized protein</fullName>
    </submittedName>
</protein>
<keyword evidence="11" id="KW-0406">Ion transport</keyword>
<reference evidence="14" key="1">
    <citation type="submission" date="2019-09" db="EMBL/GenBank/DDBJ databases">
        <title>Draft genome information of white flower Hibiscus syriacus.</title>
        <authorList>
            <person name="Kim Y.-M."/>
        </authorList>
    </citation>
    <scope>NUCLEOTIDE SEQUENCE [LARGE SCALE GENOMIC DNA]</scope>
    <source>
        <strain evidence="14">YM2019G1</strain>
    </source>
</reference>
<comment type="subunit">
    <text evidence="4">Homooligomers form large rather nonselective pores in plastidial outer membranes.</text>
</comment>
<evidence type="ECO:0000256" key="3">
    <source>
        <dbReference type="ARBA" id="ARBA00004441"/>
    </source>
</evidence>
<dbReference type="GO" id="GO:0046930">
    <property type="term" value="C:pore complex"/>
    <property type="evidence" value="ECO:0007669"/>
    <property type="project" value="UniProtKB-KW"/>
</dbReference>
<evidence type="ECO:0000313" key="15">
    <source>
        <dbReference type="Proteomes" id="UP000436088"/>
    </source>
</evidence>
<dbReference type="Proteomes" id="UP000436088">
    <property type="component" value="Unassembled WGS sequence"/>
</dbReference>
<dbReference type="GO" id="GO:0009707">
    <property type="term" value="C:chloroplast outer membrane"/>
    <property type="evidence" value="ECO:0007669"/>
    <property type="project" value="UniProtKB-SubCell"/>
</dbReference>
<dbReference type="GO" id="GO:0034426">
    <property type="term" value="C:etioplast membrane"/>
    <property type="evidence" value="ECO:0007669"/>
    <property type="project" value="UniProtKB-SubCell"/>
</dbReference>
<sequence>MKTSLKGRYTNDESTAFVTVAVNAGDVKGTYQLWSRDFALEWSRNSKFHGKFKISATVNLAGESKVPKIFAESTWDLNM</sequence>
<evidence type="ECO:0000256" key="11">
    <source>
        <dbReference type="ARBA" id="ARBA00023065"/>
    </source>
</evidence>
<comment type="subcellular location">
    <subcellularLocation>
        <location evidence="2">Plastid</location>
        <location evidence="2">Chloroplast outer membrane</location>
        <topology evidence="2">Multi-pass membrane protein</topology>
    </subcellularLocation>
    <subcellularLocation>
        <location evidence="3">Plastid</location>
        <location evidence="3">Etioplast membrane</location>
        <topology evidence="3">Multi-pass membrane protein</topology>
    </subcellularLocation>
</comment>